<gene>
    <name evidence="8" type="ORF">G6034_05685</name>
</gene>
<feature type="transmembrane region" description="Helical" evidence="7">
    <location>
        <begin position="135"/>
        <end position="156"/>
    </location>
</feature>
<comment type="similarity">
    <text evidence="2">Belongs to the polysaccharide synthase family.</text>
</comment>
<feature type="transmembrane region" description="Helical" evidence="7">
    <location>
        <begin position="271"/>
        <end position="295"/>
    </location>
</feature>
<feature type="transmembrane region" description="Helical" evidence="7">
    <location>
        <begin position="364"/>
        <end position="383"/>
    </location>
</feature>
<feature type="transmembrane region" description="Helical" evidence="7">
    <location>
        <begin position="334"/>
        <end position="358"/>
    </location>
</feature>
<feature type="transmembrane region" description="Helical" evidence="7">
    <location>
        <begin position="103"/>
        <end position="123"/>
    </location>
</feature>
<keyword evidence="4 7" id="KW-0812">Transmembrane</keyword>
<sequence length="468" mass="48768">MLSLLNTVVSRFGTIGIGILLARMLGPAQFGTYAIAFVALIAILSFNELGVSLAIVRWPADPKEIAGTVTTISVVSSLAIFAGAYAMAPLFCAAMGDPGATSVVRVIASCVVINGAVATPAALMQRDFLQGRRMFIDQVNVWLGAIVSVVLVAAGMGAMSLAMGRVFASLVAAALFVKYSPLPVRFGFNTQKLRPLLGFGLPLAGSSIIVFAVGYADQMVAGKMLGAVVLGLYVLAFNLAGWPTSIFSQPLRGVAPPVFAKLQHDPPAMRAAMLSIVAVVAAAVLPIVAVIAGAAVPLVTFVYGMAWAPAAVALTWLAAFAAFRIFFELVYDYLVVLGISGAIFKVQIMWLVVLVPALIAGASWGGLAGLAAAPVAVAALVVLPIYLRMLIKRGFTIGDFASRVWLPLLISVPVAWLSFIFAQGMDSALLAVGAATALGSLALAALVYTRRGDVLAIRSWGRTKETVK</sequence>
<proteinExistence type="inferred from homology"/>
<feature type="transmembrane region" description="Helical" evidence="7">
    <location>
        <begin position="404"/>
        <end position="422"/>
    </location>
</feature>
<organism evidence="8 9">
    <name type="scientific">Arthrobacter wenxiniae</name>
    <dbReference type="NCBI Taxonomy" id="2713570"/>
    <lineage>
        <taxon>Bacteria</taxon>
        <taxon>Bacillati</taxon>
        <taxon>Actinomycetota</taxon>
        <taxon>Actinomycetes</taxon>
        <taxon>Micrococcales</taxon>
        <taxon>Micrococcaceae</taxon>
        <taxon>Arthrobacter</taxon>
    </lineage>
</organism>
<feature type="transmembrane region" description="Helical" evidence="7">
    <location>
        <begin position="222"/>
        <end position="242"/>
    </location>
</feature>
<dbReference type="AlphaFoldDB" id="A0A7Y7LZ90"/>
<name>A0A7Y7LZ90_9MICC</name>
<protein>
    <submittedName>
        <fullName evidence="8">Oligosaccharide flippase family protein</fullName>
    </submittedName>
</protein>
<evidence type="ECO:0000313" key="8">
    <source>
        <dbReference type="EMBL" id="NVM94406.1"/>
    </source>
</evidence>
<keyword evidence="3" id="KW-1003">Cell membrane</keyword>
<comment type="caution">
    <text evidence="8">The sequence shown here is derived from an EMBL/GenBank/DDBJ whole genome shotgun (WGS) entry which is preliminary data.</text>
</comment>
<dbReference type="RefSeq" id="WP_176634130.1">
    <property type="nucleotide sequence ID" value="NZ_JAAMFM010000005.1"/>
</dbReference>
<reference evidence="8 9" key="1">
    <citation type="submission" date="2020-02" db="EMBL/GenBank/DDBJ databases">
        <title>Genome sequence of strain AETb3-4.</title>
        <authorList>
            <person name="Gao J."/>
            <person name="Zhang X."/>
        </authorList>
    </citation>
    <scope>NUCLEOTIDE SEQUENCE [LARGE SCALE GENOMIC DNA]</scope>
    <source>
        <strain evidence="8 9">AETb3-4</strain>
    </source>
</reference>
<dbReference type="InterPro" id="IPR050833">
    <property type="entry name" value="Poly_Biosynth_Transport"/>
</dbReference>
<keyword evidence="6 7" id="KW-0472">Membrane</keyword>
<feature type="transmembrane region" description="Helical" evidence="7">
    <location>
        <begin position="428"/>
        <end position="448"/>
    </location>
</feature>
<evidence type="ECO:0000256" key="6">
    <source>
        <dbReference type="ARBA" id="ARBA00023136"/>
    </source>
</evidence>
<feature type="transmembrane region" description="Helical" evidence="7">
    <location>
        <begin position="162"/>
        <end position="184"/>
    </location>
</feature>
<keyword evidence="9" id="KW-1185">Reference proteome</keyword>
<dbReference type="Pfam" id="PF13440">
    <property type="entry name" value="Polysacc_synt_3"/>
    <property type="match status" value="1"/>
</dbReference>
<keyword evidence="5 7" id="KW-1133">Transmembrane helix</keyword>
<dbReference type="EMBL" id="JAAMFM010000005">
    <property type="protein sequence ID" value="NVM94406.1"/>
    <property type="molecule type" value="Genomic_DNA"/>
</dbReference>
<evidence type="ECO:0000256" key="4">
    <source>
        <dbReference type="ARBA" id="ARBA00022692"/>
    </source>
</evidence>
<dbReference type="GO" id="GO:0005886">
    <property type="term" value="C:plasma membrane"/>
    <property type="evidence" value="ECO:0007669"/>
    <property type="project" value="UniProtKB-SubCell"/>
</dbReference>
<evidence type="ECO:0000256" key="2">
    <source>
        <dbReference type="ARBA" id="ARBA00007430"/>
    </source>
</evidence>
<evidence type="ECO:0000256" key="7">
    <source>
        <dbReference type="SAM" id="Phobius"/>
    </source>
</evidence>
<feature type="transmembrane region" description="Helical" evidence="7">
    <location>
        <begin position="30"/>
        <end position="56"/>
    </location>
</feature>
<dbReference type="Proteomes" id="UP000543556">
    <property type="component" value="Unassembled WGS sequence"/>
</dbReference>
<evidence type="ECO:0000313" key="9">
    <source>
        <dbReference type="Proteomes" id="UP000543556"/>
    </source>
</evidence>
<feature type="transmembrane region" description="Helical" evidence="7">
    <location>
        <begin position="68"/>
        <end position="91"/>
    </location>
</feature>
<dbReference type="PANTHER" id="PTHR30250:SF10">
    <property type="entry name" value="LIPOPOLYSACCHARIDE BIOSYNTHESIS PROTEIN WZXC"/>
    <property type="match status" value="1"/>
</dbReference>
<evidence type="ECO:0000256" key="3">
    <source>
        <dbReference type="ARBA" id="ARBA00022475"/>
    </source>
</evidence>
<evidence type="ECO:0000256" key="5">
    <source>
        <dbReference type="ARBA" id="ARBA00022989"/>
    </source>
</evidence>
<dbReference type="PANTHER" id="PTHR30250">
    <property type="entry name" value="PST FAMILY PREDICTED COLANIC ACID TRANSPORTER"/>
    <property type="match status" value="1"/>
</dbReference>
<feature type="transmembrane region" description="Helical" evidence="7">
    <location>
        <begin position="301"/>
        <end position="327"/>
    </location>
</feature>
<comment type="subcellular location">
    <subcellularLocation>
        <location evidence="1">Cell membrane</location>
        <topology evidence="1">Multi-pass membrane protein</topology>
    </subcellularLocation>
</comment>
<accession>A0A7Y7LZ90</accession>
<feature type="transmembrane region" description="Helical" evidence="7">
    <location>
        <begin position="196"/>
        <end position="216"/>
    </location>
</feature>
<evidence type="ECO:0000256" key="1">
    <source>
        <dbReference type="ARBA" id="ARBA00004651"/>
    </source>
</evidence>